<dbReference type="AlphaFoldDB" id="A0A255ZJH2"/>
<dbReference type="GO" id="GO:0008654">
    <property type="term" value="P:phospholipid biosynthetic process"/>
    <property type="evidence" value="ECO:0007669"/>
    <property type="project" value="InterPro"/>
</dbReference>
<dbReference type="Gene3D" id="1.20.120.1760">
    <property type="match status" value="1"/>
</dbReference>
<keyword evidence="1" id="KW-1133">Transmembrane helix</keyword>
<dbReference type="InterPro" id="IPR043130">
    <property type="entry name" value="CDP-OH_PTrfase_TM_dom"/>
</dbReference>
<comment type="caution">
    <text evidence="2">The sequence shown here is derived from an EMBL/GenBank/DDBJ whole genome shotgun (WGS) entry which is preliminary data.</text>
</comment>
<feature type="transmembrane region" description="Helical" evidence="1">
    <location>
        <begin position="71"/>
        <end position="88"/>
    </location>
</feature>
<evidence type="ECO:0000313" key="3">
    <source>
        <dbReference type="Proteomes" id="UP000216605"/>
    </source>
</evidence>
<dbReference type="Pfam" id="PF01066">
    <property type="entry name" value="CDP-OH_P_transf"/>
    <property type="match status" value="1"/>
</dbReference>
<reference evidence="2 3" key="1">
    <citation type="submission" date="2017-07" db="EMBL/GenBank/DDBJ databases">
        <title>Flavobacterium cyanobacteriorum sp. nov., isolated from cyanobacterial aggregates in a eutrophic lake.</title>
        <authorList>
            <person name="Cai H."/>
        </authorList>
    </citation>
    <scope>NUCLEOTIDE SEQUENCE [LARGE SCALE GENOMIC DNA]</scope>
    <source>
        <strain evidence="2 3">TH021</strain>
    </source>
</reference>
<dbReference type="GO" id="GO:0016020">
    <property type="term" value="C:membrane"/>
    <property type="evidence" value="ECO:0007669"/>
    <property type="project" value="InterPro"/>
</dbReference>
<name>A0A255ZJH2_9FLAO</name>
<evidence type="ECO:0000256" key="1">
    <source>
        <dbReference type="SAM" id="Phobius"/>
    </source>
</evidence>
<dbReference type="InterPro" id="IPR000462">
    <property type="entry name" value="CDP-OH_P_trans"/>
</dbReference>
<dbReference type="OrthoDB" id="9785031at2"/>
<feature type="transmembrane region" description="Helical" evidence="1">
    <location>
        <begin position="32"/>
        <end position="51"/>
    </location>
</feature>
<feature type="transmembrane region" description="Helical" evidence="1">
    <location>
        <begin position="94"/>
        <end position="112"/>
    </location>
</feature>
<keyword evidence="2" id="KW-0808">Transferase</keyword>
<sequence length="200" mass="22929">MKNLPLLLIGFRLLLGPLMICLTYFYHGQVRLLLLTLLSLGILSDIFDGIYARMYRVSTEKLRRMDSQADLIFWLCAGWCSWLLHPEIILENTYAVVTIFIMEGLTYVFSILKFGKETCTHALLSKLWGITLFIAFVSILGFGHAGLPFALAVTFGVISHIDVYFIILLLPKWTHDVPSAWHAWQIRQGKSIKRYKIFNG</sequence>
<protein>
    <submittedName>
        <fullName evidence="2">CDP-alcohol phosphatidyltransferase</fullName>
    </submittedName>
</protein>
<dbReference type="EMBL" id="NOXV01000202">
    <property type="protein sequence ID" value="OYQ41581.1"/>
    <property type="molecule type" value="Genomic_DNA"/>
</dbReference>
<accession>A0A255ZJH2</accession>
<organism evidence="2 3">
    <name type="scientific">Flavobacterium cyanobacteriorum</name>
    <dbReference type="NCBI Taxonomy" id="2022802"/>
    <lineage>
        <taxon>Bacteria</taxon>
        <taxon>Pseudomonadati</taxon>
        <taxon>Bacteroidota</taxon>
        <taxon>Flavobacteriia</taxon>
        <taxon>Flavobacteriales</taxon>
        <taxon>Flavobacteriaceae</taxon>
        <taxon>Flavobacterium</taxon>
    </lineage>
</organism>
<keyword evidence="1" id="KW-0812">Transmembrane</keyword>
<feature type="transmembrane region" description="Helical" evidence="1">
    <location>
        <begin position="124"/>
        <end position="143"/>
    </location>
</feature>
<feature type="transmembrane region" description="Helical" evidence="1">
    <location>
        <begin position="149"/>
        <end position="170"/>
    </location>
</feature>
<dbReference type="GO" id="GO:0016780">
    <property type="term" value="F:phosphotransferase activity, for other substituted phosphate groups"/>
    <property type="evidence" value="ECO:0007669"/>
    <property type="project" value="InterPro"/>
</dbReference>
<proteinExistence type="predicted"/>
<feature type="transmembrane region" description="Helical" evidence="1">
    <location>
        <begin position="7"/>
        <end position="26"/>
    </location>
</feature>
<evidence type="ECO:0000313" key="2">
    <source>
        <dbReference type="EMBL" id="OYQ41581.1"/>
    </source>
</evidence>
<dbReference type="RefSeq" id="WP_094412953.1">
    <property type="nucleotide sequence ID" value="NZ_NOXV01000202.1"/>
</dbReference>
<dbReference type="Proteomes" id="UP000216605">
    <property type="component" value="Unassembled WGS sequence"/>
</dbReference>
<gene>
    <name evidence="2" type="ORF">CHU92_04290</name>
</gene>
<keyword evidence="3" id="KW-1185">Reference proteome</keyword>
<keyword evidence="1" id="KW-0472">Membrane</keyword>